<organism evidence="21 22">
    <name type="scientific">Planotetraspora thailandica</name>
    <dbReference type="NCBI Taxonomy" id="487172"/>
    <lineage>
        <taxon>Bacteria</taxon>
        <taxon>Bacillati</taxon>
        <taxon>Actinomycetota</taxon>
        <taxon>Actinomycetes</taxon>
        <taxon>Streptosporangiales</taxon>
        <taxon>Streptosporangiaceae</taxon>
        <taxon>Planotetraspora</taxon>
    </lineage>
</organism>
<keyword evidence="9" id="KW-0808">Transferase</keyword>
<evidence type="ECO:0000256" key="18">
    <source>
        <dbReference type="ARBA" id="ARBA00030800"/>
    </source>
</evidence>
<dbReference type="Gene3D" id="3.30.565.10">
    <property type="entry name" value="Histidine kinase-like ATPase, C-terminal domain"/>
    <property type="match status" value="1"/>
</dbReference>
<keyword evidence="11" id="KW-0547">Nucleotide-binding</keyword>
<evidence type="ECO:0000256" key="9">
    <source>
        <dbReference type="ARBA" id="ARBA00022679"/>
    </source>
</evidence>
<comment type="subcellular location">
    <subcellularLocation>
        <location evidence="3">Cytoplasm</location>
    </subcellularLocation>
</comment>
<evidence type="ECO:0000256" key="2">
    <source>
        <dbReference type="ARBA" id="ARBA00001966"/>
    </source>
</evidence>
<feature type="transmembrane region" description="Helical" evidence="19">
    <location>
        <begin position="152"/>
        <end position="169"/>
    </location>
</feature>
<keyword evidence="19" id="KW-0472">Membrane</keyword>
<dbReference type="InterPro" id="IPR050482">
    <property type="entry name" value="Sensor_HK_TwoCompSys"/>
</dbReference>
<comment type="caution">
    <text evidence="21">The sequence shown here is derived from an EMBL/GenBank/DDBJ whole genome shotgun (WGS) entry which is preliminary data.</text>
</comment>
<dbReference type="GO" id="GO:0005737">
    <property type="term" value="C:cytoplasm"/>
    <property type="evidence" value="ECO:0007669"/>
    <property type="project" value="UniProtKB-SubCell"/>
</dbReference>
<evidence type="ECO:0000256" key="3">
    <source>
        <dbReference type="ARBA" id="ARBA00004496"/>
    </source>
</evidence>
<dbReference type="Gene3D" id="1.20.5.1930">
    <property type="match status" value="1"/>
</dbReference>
<evidence type="ECO:0000259" key="20">
    <source>
        <dbReference type="PROSITE" id="PS50109"/>
    </source>
</evidence>
<dbReference type="InterPro" id="IPR011712">
    <property type="entry name" value="Sig_transdc_His_kin_sub3_dim/P"/>
</dbReference>
<keyword evidence="8" id="KW-0597">Phosphoprotein</keyword>
<evidence type="ECO:0000313" key="22">
    <source>
        <dbReference type="Proteomes" id="UP000605992"/>
    </source>
</evidence>
<dbReference type="GO" id="GO:0046983">
    <property type="term" value="F:protein dimerization activity"/>
    <property type="evidence" value="ECO:0007669"/>
    <property type="project" value="InterPro"/>
</dbReference>
<comment type="catalytic activity">
    <reaction evidence="1">
        <text>ATP + protein L-histidine = ADP + protein N-phospho-L-histidine.</text>
        <dbReference type="EC" id="2.7.13.3"/>
    </reaction>
</comment>
<evidence type="ECO:0000256" key="11">
    <source>
        <dbReference type="ARBA" id="ARBA00022741"/>
    </source>
</evidence>
<dbReference type="SMART" id="SM00387">
    <property type="entry name" value="HATPase_c"/>
    <property type="match status" value="1"/>
</dbReference>
<dbReference type="PROSITE" id="PS50109">
    <property type="entry name" value="HIS_KIN"/>
    <property type="match status" value="1"/>
</dbReference>
<evidence type="ECO:0000256" key="12">
    <source>
        <dbReference type="ARBA" id="ARBA00022777"/>
    </source>
</evidence>
<feature type="transmembrane region" description="Helical" evidence="19">
    <location>
        <begin position="21"/>
        <end position="40"/>
    </location>
</feature>
<evidence type="ECO:0000256" key="5">
    <source>
        <dbReference type="ARBA" id="ARBA00017322"/>
    </source>
</evidence>
<dbReference type="GO" id="GO:0046872">
    <property type="term" value="F:metal ion binding"/>
    <property type="evidence" value="ECO:0007669"/>
    <property type="project" value="UniProtKB-KW"/>
</dbReference>
<feature type="transmembrane region" description="Helical" evidence="19">
    <location>
        <begin position="60"/>
        <end position="78"/>
    </location>
</feature>
<dbReference type="GO" id="GO:0000155">
    <property type="term" value="F:phosphorelay sensor kinase activity"/>
    <property type="evidence" value="ECO:0007669"/>
    <property type="project" value="InterPro"/>
</dbReference>
<reference evidence="21" key="1">
    <citation type="submission" date="2021-01" db="EMBL/GenBank/DDBJ databases">
        <title>Whole genome shotgun sequence of Planotetraspora thailandica NBRC 104271.</title>
        <authorList>
            <person name="Komaki H."/>
            <person name="Tamura T."/>
        </authorList>
    </citation>
    <scope>NUCLEOTIDE SEQUENCE</scope>
    <source>
        <strain evidence="21">NBRC 104271</strain>
    </source>
</reference>
<proteinExistence type="predicted"/>
<dbReference type="InterPro" id="IPR005467">
    <property type="entry name" value="His_kinase_dom"/>
</dbReference>
<sequence>MEGSDTLRAMAWVRNLGRRGDLALAAAGLALFGFGLAELYVPLAPYGDEGSDLTALPGGWMAVLTVLLAGYCLAVAACTSYPRTAAVLAGACFTAQIFTPVLPIWPVVPLLALLGACFGCVAVGGHHGPLVAGVSYFVSYGIQATRSGNQDWVFIVFVALAVMGPAYAVRMRRAQAERLVALAAEREAAARADERLRVARELHDIVSHGVTAMVLQAGAAQVVLGSDARQARESLDAVQEVGRDVVTELRRLLVVLRGAEGGPERLPSLRNLDVLLAGVRAAGGRAEVTVNGDLGKVPAAVDVSGYRVVQEALTNAAKHAPGAAVSVSIDVGRTDLRVRVVDDGPGVGRRSDGGGHGLTGIKERAELFGGTATTGSRGGGGFEVCVDLPLDANAPSLSGTGAPA</sequence>
<evidence type="ECO:0000313" key="21">
    <source>
        <dbReference type="EMBL" id="GII57810.1"/>
    </source>
</evidence>
<keyword evidence="7" id="KW-0963">Cytoplasm</keyword>
<evidence type="ECO:0000256" key="19">
    <source>
        <dbReference type="SAM" id="Phobius"/>
    </source>
</evidence>
<dbReference type="InterPro" id="IPR004358">
    <property type="entry name" value="Sig_transdc_His_kin-like_C"/>
</dbReference>
<keyword evidence="10" id="KW-0479">Metal-binding</keyword>
<dbReference type="GO" id="GO:0005524">
    <property type="term" value="F:ATP binding"/>
    <property type="evidence" value="ECO:0007669"/>
    <property type="project" value="UniProtKB-KW"/>
</dbReference>
<dbReference type="EMBL" id="BOOR01000056">
    <property type="protein sequence ID" value="GII57810.1"/>
    <property type="molecule type" value="Genomic_DNA"/>
</dbReference>
<evidence type="ECO:0000256" key="16">
    <source>
        <dbReference type="ARBA" id="ARBA00023014"/>
    </source>
</evidence>
<evidence type="ECO:0000256" key="1">
    <source>
        <dbReference type="ARBA" id="ARBA00000085"/>
    </source>
</evidence>
<keyword evidence="14" id="KW-0408">Iron</keyword>
<dbReference type="CDD" id="cd16917">
    <property type="entry name" value="HATPase_UhpB-NarQ-NarX-like"/>
    <property type="match status" value="1"/>
</dbReference>
<keyword evidence="19" id="KW-1133">Transmembrane helix</keyword>
<evidence type="ECO:0000256" key="17">
    <source>
        <dbReference type="ARBA" id="ARBA00024827"/>
    </source>
</evidence>
<gene>
    <name evidence="21" type="ORF">Pth03_61990</name>
</gene>
<evidence type="ECO:0000256" key="14">
    <source>
        <dbReference type="ARBA" id="ARBA00023004"/>
    </source>
</evidence>
<feature type="domain" description="Histidine kinase" evidence="20">
    <location>
        <begin position="307"/>
        <end position="392"/>
    </location>
</feature>
<keyword evidence="12" id="KW-0418">Kinase</keyword>
<dbReference type="Pfam" id="PF07730">
    <property type="entry name" value="HisKA_3"/>
    <property type="match status" value="1"/>
</dbReference>
<keyword evidence="13" id="KW-0067">ATP-binding</keyword>
<dbReference type="PANTHER" id="PTHR24421">
    <property type="entry name" value="NITRATE/NITRITE SENSOR PROTEIN NARX-RELATED"/>
    <property type="match status" value="1"/>
</dbReference>
<dbReference type="AlphaFoldDB" id="A0A8J3VFU7"/>
<dbReference type="PANTHER" id="PTHR24421:SF10">
    <property type="entry name" value="NITRATE_NITRITE SENSOR PROTEIN NARQ"/>
    <property type="match status" value="1"/>
</dbReference>
<evidence type="ECO:0000256" key="7">
    <source>
        <dbReference type="ARBA" id="ARBA00022490"/>
    </source>
</evidence>
<feature type="transmembrane region" description="Helical" evidence="19">
    <location>
        <begin position="111"/>
        <end position="140"/>
    </location>
</feature>
<keyword evidence="6" id="KW-0004">4Fe-4S</keyword>
<evidence type="ECO:0000256" key="10">
    <source>
        <dbReference type="ARBA" id="ARBA00022723"/>
    </source>
</evidence>
<keyword evidence="15" id="KW-0902">Two-component regulatory system</keyword>
<dbReference type="GO" id="GO:0051539">
    <property type="term" value="F:4 iron, 4 sulfur cluster binding"/>
    <property type="evidence" value="ECO:0007669"/>
    <property type="project" value="UniProtKB-KW"/>
</dbReference>
<evidence type="ECO:0000256" key="13">
    <source>
        <dbReference type="ARBA" id="ARBA00022840"/>
    </source>
</evidence>
<name>A0A8J3VFU7_9ACTN</name>
<comment type="cofactor">
    <cofactor evidence="2">
        <name>[4Fe-4S] cluster</name>
        <dbReference type="ChEBI" id="CHEBI:49883"/>
    </cofactor>
</comment>
<evidence type="ECO:0000256" key="15">
    <source>
        <dbReference type="ARBA" id="ARBA00023012"/>
    </source>
</evidence>
<dbReference type="Pfam" id="PF02518">
    <property type="entry name" value="HATPase_c"/>
    <property type="match status" value="1"/>
</dbReference>
<dbReference type="Proteomes" id="UP000605992">
    <property type="component" value="Unassembled WGS sequence"/>
</dbReference>
<dbReference type="InterPro" id="IPR003594">
    <property type="entry name" value="HATPase_dom"/>
</dbReference>
<dbReference type="GO" id="GO:0016020">
    <property type="term" value="C:membrane"/>
    <property type="evidence" value="ECO:0007669"/>
    <property type="project" value="InterPro"/>
</dbReference>
<comment type="function">
    <text evidence="17">Member of the two-component regulatory system NreB/NreC involved in the control of dissimilatory nitrate/nitrite reduction in response to oxygen. NreB functions as a direct oxygen sensor histidine kinase which is autophosphorylated, in the absence of oxygen, probably at the conserved histidine residue, and transfers its phosphate group probably to a conserved aspartate residue of NreC. NreB/NreC activates the expression of the nitrate (narGHJI) and nitrite (nir) reductase operons, as well as the putative nitrate transporter gene narT.</text>
</comment>
<evidence type="ECO:0000256" key="6">
    <source>
        <dbReference type="ARBA" id="ARBA00022485"/>
    </source>
</evidence>
<evidence type="ECO:0000256" key="8">
    <source>
        <dbReference type="ARBA" id="ARBA00022553"/>
    </source>
</evidence>
<accession>A0A8J3VFU7</accession>
<dbReference type="EC" id="2.7.13.3" evidence="4"/>
<protein>
    <recommendedName>
        <fullName evidence="5">Oxygen sensor histidine kinase NreB</fullName>
        <ecNumber evidence="4">2.7.13.3</ecNumber>
    </recommendedName>
    <alternativeName>
        <fullName evidence="18">Nitrogen regulation protein B</fullName>
    </alternativeName>
</protein>
<dbReference type="InterPro" id="IPR036890">
    <property type="entry name" value="HATPase_C_sf"/>
</dbReference>
<dbReference type="PRINTS" id="PR00344">
    <property type="entry name" value="BCTRLSENSOR"/>
</dbReference>
<dbReference type="SUPFAM" id="SSF55874">
    <property type="entry name" value="ATPase domain of HSP90 chaperone/DNA topoisomerase II/histidine kinase"/>
    <property type="match status" value="1"/>
</dbReference>
<keyword evidence="22" id="KW-1185">Reference proteome</keyword>
<keyword evidence="19" id="KW-0812">Transmembrane</keyword>
<keyword evidence="16" id="KW-0411">Iron-sulfur</keyword>
<evidence type="ECO:0000256" key="4">
    <source>
        <dbReference type="ARBA" id="ARBA00012438"/>
    </source>
</evidence>
<feature type="transmembrane region" description="Helical" evidence="19">
    <location>
        <begin position="85"/>
        <end position="105"/>
    </location>
</feature>